<sequence length="176" mass="19180">MAPATIDVRPAQPDDAEAVAAIYNHGIAERQATFETRPRRPNEILGWLEEGRPFIVATDGDTHTVLGFARVSAYSTRRAYAGVGEHAVYVAPDARGKGVGVKLLDALADASEVAGYYKLTSRVFTTNQASLSLHRAAGFTEVGIQRHHGRLDNEWKDTVLVERLLGEAAREARAQQ</sequence>
<dbReference type="Gene3D" id="3.40.630.30">
    <property type="match status" value="1"/>
</dbReference>
<reference evidence="4" key="1">
    <citation type="submission" date="2022-10" db="EMBL/GenBank/DDBJ databases">
        <title>The WGS of Solirubrobacter ginsenosidimutans DSM 21036.</title>
        <authorList>
            <person name="Jiang Z."/>
        </authorList>
    </citation>
    <scope>NUCLEOTIDE SEQUENCE</scope>
    <source>
        <strain evidence="4">DSM 21036</strain>
    </source>
</reference>
<dbReference type="PROSITE" id="PS51186">
    <property type="entry name" value="GNAT"/>
    <property type="match status" value="1"/>
</dbReference>
<dbReference type="GO" id="GO:0016747">
    <property type="term" value="F:acyltransferase activity, transferring groups other than amino-acyl groups"/>
    <property type="evidence" value="ECO:0007669"/>
    <property type="project" value="InterPro"/>
</dbReference>
<dbReference type="NCBIfam" id="NF040503">
    <property type="entry name" value="resist_ArsN1a"/>
    <property type="match status" value="1"/>
</dbReference>
<dbReference type="InterPro" id="IPR016181">
    <property type="entry name" value="Acyl_CoA_acyltransferase"/>
</dbReference>
<dbReference type="CDD" id="cd04301">
    <property type="entry name" value="NAT_SF"/>
    <property type="match status" value="1"/>
</dbReference>
<evidence type="ECO:0000313" key="5">
    <source>
        <dbReference type="Proteomes" id="UP001149140"/>
    </source>
</evidence>
<dbReference type="SUPFAM" id="SSF55729">
    <property type="entry name" value="Acyl-CoA N-acyltransferases (Nat)"/>
    <property type="match status" value="1"/>
</dbReference>
<dbReference type="RefSeq" id="WP_270045699.1">
    <property type="nucleotide sequence ID" value="NZ_JAPDOD010000066.1"/>
</dbReference>
<dbReference type="PANTHER" id="PTHR43072">
    <property type="entry name" value="N-ACETYLTRANSFERASE"/>
    <property type="match status" value="1"/>
</dbReference>
<dbReference type="AlphaFoldDB" id="A0A9X3S7X1"/>
<evidence type="ECO:0000256" key="1">
    <source>
        <dbReference type="ARBA" id="ARBA00022679"/>
    </source>
</evidence>
<dbReference type="EMBL" id="JAPDOD010000066">
    <property type="protein sequence ID" value="MDA0166441.1"/>
    <property type="molecule type" value="Genomic_DNA"/>
</dbReference>
<keyword evidence="2" id="KW-0012">Acyltransferase</keyword>
<evidence type="ECO:0000313" key="4">
    <source>
        <dbReference type="EMBL" id="MDA0166441.1"/>
    </source>
</evidence>
<keyword evidence="1" id="KW-0808">Transferase</keyword>
<feature type="domain" description="N-acetyltransferase" evidence="3">
    <location>
        <begin position="6"/>
        <end position="166"/>
    </location>
</feature>
<evidence type="ECO:0000259" key="3">
    <source>
        <dbReference type="PROSITE" id="PS51186"/>
    </source>
</evidence>
<evidence type="ECO:0000256" key="2">
    <source>
        <dbReference type="ARBA" id="ARBA00023315"/>
    </source>
</evidence>
<keyword evidence="5" id="KW-1185">Reference proteome</keyword>
<name>A0A9X3S7X1_9ACTN</name>
<accession>A0A9X3S7X1</accession>
<dbReference type="Proteomes" id="UP001149140">
    <property type="component" value="Unassembled WGS sequence"/>
</dbReference>
<dbReference type="Pfam" id="PF00583">
    <property type="entry name" value="Acetyltransf_1"/>
    <property type="match status" value="1"/>
</dbReference>
<dbReference type="PANTHER" id="PTHR43072:SF23">
    <property type="entry name" value="UPF0039 PROTEIN C11D3.02C"/>
    <property type="match status" value="1"/>
</dbReference>
<gene>
    <name evidence="4" type="ORF">OM076_39620</name>
</gene>
<comment type="caution">
    <text evidence="4">The sequence shown here is derived from an EMBL/GenBank/DDBJ whole genome shotgun (WGS) entry which is preliminary data.</text>
</comment>
<protein>
    <submittedName>
        <fullName evidence="4">Arsinothricin resistance N-acetyltransferase ArsN1</fullName>
    </submittedName>
</protein>
<dbReference type="InterPro" id="IPR000182">
    <property type="entry name" value="GNAT_dom"/>
</dbReference>
<proteinExistence type="predicted"/>
<organism evidence="4 5">
    <name type="scientific">Solirubrobacter ginsenosidimutans</name>
    <dbReference type="NCBI Taxonomy" id="490573"/>
    <lineage>
        <taxon>Bacteria</taxon>
        <taxon>Bacillati</taxon>
        <taxon>Actinomycetota</taxon>
        <taxon>Thermoleophilia</taxon>
        <taxon>Solirubrobacterales</taxon>
        <taxon>Solirubrobacteraceae</taxon>
        <taxon>Solirubrobacter</taxon>
    </lineage>
</organism>